<gene>
    <name evidence="13" type="primary">PFA5</name>
    <name evidence="13" type="ORF">BN1211_0770</name>
</gene>
<evidence type="ECO:0000256" key="7">
    <source>
        <dbReference type="ARBA" id="ARBA00023288"/>
    </source>
</evidence>
<accession>A0A0H5BZN8</accession>
<dbReference type="GO" id="GO:0005794">
    <property type="term" value="C:Golgi apparatus"/>
    <property type="evidence" value="ECO:0007669"/>
    <property type="project" value="TreeGrafter"/>
</dbReference>
<dbReference type="InterPro" id="IPR039859">
    <property type="entry name" value="PFA4/ZDH16/20/ERF2-like"/>
</dbReference>
<dbReference type="Pfam" id="PF01529">
    <property type="entry name" value="DHHC"/>
    <property type="match status" value="1"/>
</dbReference>
<dbReference type="PANTHER" id="PTHR22883">
    <property type="entry name" value="ZINC FINGER DHHC DOMAIN CONTAINING PROTEIN"/>
    <property type="match status" value="1"/>
</dbReference>
<evidence type="ECO:0000313" key="14">
    <source>
        <dbReference type="Proteomes" id="UP000038830"/>
    </source>
</evidence>
<proteinExistence type="inferred from homology"/>
<evidence type="ECO:0000256" key="1">
    <source>
        <dbReference type="ARBA" id="ARBA00004141"/>
    </source>
</evidence>
<evidence type="ECO:0000256" key="9">
    <source>
        <dbReference type="ARBA" id="ARBA00038298"/>
    </source>
</evidence>
<dbReference type="GO" id="GO:0006612">
    <property type="term" value="P:protein targeting to membrane"/>
    <property type="evidence" value="ECO:0007669"/>
    <property type="project" value="TreeGrafter"/>
</dbReference>
<evidence type="ECO:0000256" key="8">
    <source>
        <dbReference type="ARBA" id="ARBA00023315"/>
    </source>
</evidence>
<keyword evidence="8 11" id="KW-0012">Acyltransferase</keyword>
<dbReference type="GO" id="GO:0019706">
    <property type="term" value="F:protein-cysteine S-palmitoyltransferase activity"/>
    <property type="evidence" value="ECO:0007669"/>
    <property type="project" value="UniProtKB-EC"/>
</dbReference>
<comment type="catalytic activity">
    <reaction evidence="10 11">
        <text>L-cysteinyl-[protein] + hexadecanoyl-CoA = S-hexadecanoyl-L-cysteinyl-[protein] + CoA</text>
        <dbReference type="Rhea" id="RHEA:36683"/>
        <dbReference type="Rhea" id="RHEA-COMP:10131"/>
        <dbReference type="Rhea" id="RHEA-COMP:11032"/>
        <dbReference type="ChEBI" id="CHEBI:29950"/>
        <dbReference type="ChEBI" id="CHEBI:57287"/>
        <dbReference type="ChEBI" id="CHEBI:57379"/>
        <dbReference type="ChEBI" id="CHEBI:74151"/>
        <dbReference type="EC" id="2.3.1.225"/>
    </reaction>
</comment>
<reference evidence="14" key="1">
    <citation type="journal article" date="2015" name="J. Biotechnol.">
        <title>The structure of the Cyberlindnera jadinii genome and its relation to Candida utilis analyzed by the occurrence of single nucleotide polymorphisms.</title>
        <authorList>
            <person name="Rupp O."/>
            <person name="Brinkrolf K."/>
            <person name="Buerth C."/>
            <person name="Kunigo M."/>
            <person name="Schneider J."/>
            <person name="Jaenicke S."/>
            <person name="Goesmann A."/>
            <person name="Puehler A."/>
            <person name="Jaeger K.-E."/>
            <person name="Ernst J.F."/>
        </authorList>
    </citation>
    <scope>NUCLEOTIDE SEQUENCE [LARGE SCALE GENOMIC DNA]</scope>
    <source>
        <strain evidence="14">ATCC 18201 / CBS 1600 / BCRC 20928 / JCM 3617 / NBRC 0987 / NRRL Y-1542</strain>
    </source>
</reference>
<feature type="domain" description="Palmitoyltransferase DHHC" evidence="12">
    <location>
        <begin position="111"/>
        <end position="226"/>
    </location>
</feature>
<dbReference type="InterPro" id="IPR001594">
    <property type="entry name" value="Palmitoyltrfase_DHHC"/>
</dbReference>
<dbReference type="Proteomes" id="UP000038830">
    <property type="component" value="Unassembled WGS sequence"/>
</dbReference>
<dbReference type="GO" id="GO:0005783">
    <property type="term" value="C:endoplasmic reticulum"/>
    <property type="evidence" value="ECO:0007669"/>
    <property type="project" value="TreeGrafter"/>
</dbReference>
<comment type="similarity">
    <text evidence="9">Belongs to the DHHC palmitoyltransferase family. PFA5 subfamily.</text>
</comment>
<dbReference type="GO" id="GO:0016020">
    <property type="term" value="C:membrane"/>
    <property type="evidence" value="ECO:0007669"/>
    <property type="project" value="UniProtKB-SubCell"/>
</dbReference>
<evidence type="ECO:0000259" key="12">
    <source>
        <dbReference type="Pfam" id="PF01529"/>
    </source>
</evidence>
<comment type="subcellular location">
    <subcellularLocation>
        <location evidence="1">Membrane</location>
        <topology evidence="1">Multi-pass membrane protein</topology>
    </subcellularLocation>
</comment>
<feature type="transmembrane region" description="Helical" evidence="11">
    <location>
        <begin position="189"/>
        <end position="210"/>
    </location>
</feature>
<keyword evidence="5 11" id="KW-0472">Membrane</keyword>
<feature type="transmembrane region" description="Helical" evidence="11">
    <location>
        <begin position="156"/>
        <end position="177"/>
    </location>
</feature>
<sequence length="327" mass="36873">MVMDSRRIQRLGDAVTPVVISLLLVYGSWVYSYYICWEELRQTQHRESVGVGLIVGNIVLLVLLFTIWLQIMVLGPGVQPRLPPYRLLEGAGGPECIEPPAVFSCDERGYPVWCSNCQSIKAERAHHSTRLDRCVPRFDHYCAFIGCVMGKRNHRLFMQFCVVFTLYFVYIITSMGIYSRDIQRRAGSLNPNIIVCLALAAAWLVMVLGLTGEHISYLAANKATVTVMDARRIKKQRLDDHQYYSVSTKEGRCVVSLSKQDYKVWDHGVVANIKSVLGANPWLWAWPVGSPVANTGNPHARTYDDILGDYAEALNEDYILRAGEVVV</sequence>
<dbReference type="AlphaFoldDB" id="A0A0H5BZN8"/>
<feature type="transmembrane region" description="Helical" evidence="11">
    <location>
        <begin position="49"/>
        <end position="71"/>
    </location>
</feature>
<evidence type="ECO:0000256" key="2">
    <source>
        <dbReference type="ARBA" id="ARBA00022679"/>
    </source>
</evidence>
<keyword evidence="4 11" id="KW-1133">Transmembrane helix</keyword>
<keyword evidence="6" id="KW-0564">Palmitate</keyword>
<evidence type="ECO:0000313" key="13">
    <source>
        <dbReference type="EMBL" id="CEP20816.1"/>
    </source>
</evidence>
<dbReference type="PROSITE" id="PS50216">
    <property type="entry name" value="DHHC"/>
    <property type="match status" value="1"/>
</dbReference>
<dbReference type="EMBL" id="CDQK01000001">
    <property type="protein sequence ID" value="CEP20816.1"/>
    <property type="molecule type" value="Genomic_DNA"/>
</dbReference>
<comment type="domain">
    <text evidence="11">The DHHC domain is required for palmitoyltransferase activity.</text>
</comment>
<dbReference type="PANTHER" id="PTHR22883:SF23">
    <property type="entry name" value="PALMITOYLTRANSFERASE ZDHHC6"/>
    <property type="match status" value="1"/>
</dbReference>
<organism evidence="13 14">
    <name type="scientific">Cyberlindnera jadinii (strain ATCC 18201 / CBS 1600 / BCRC 20928 / JCM 3617 / NBRC 0987 / NRRL Y-1542)</name>
    <name type="common">Torula yeast</name>
    <name type="synonym">Candida utilis</name>
    <dbReference type="NCBI Taxonomy" id="983966"/>
    <lineage>
        <taxon>Eukaryota</taxon>
        <taxon>Fungi</taxon>
        <taxon>Dikarya</taxon>
        <taxon>Ascomycota</taxon>
        <taxon>Saccharomycotina</taxon>
        <taxon>Saccharomycetes</taxon>
        <taxon>Phaffomycetales</taxon>
        <taxon>Phaffomycetaceae</taxon>
        <taxon>Cyberlindnera</taxon>
    </lineage>
</organism>
<feature type="transmembrane region" description="Helical" evidence="11">
    <location>
        <begin position="14"/>
        <end position="37"/>
    </location>
</feature>
<keyword evidence="3 11" id="KW-0812">Transmembrane</keyword>
<evidence type="ECO:0000256" key="3">
    <source>
        <dbReference type="ARBA" id="ARBA00022692"/>
    </source>
</evidence>
<keyword evidence="2 11" id="KW-0808">Transferase</keyword>
<evidence type="ECO:0000256" key="10">
    <source>
        <dbReference type="ARBA" id="ARBA00048048"/>
    </source>
</evidence>
<protein>
    <recommendedName>
        <fullName evidence="11">Palmitoyltransferase</fullName>
        <ecNumber evidence="11">2.3.1.225</ecNumber>
    </recommendedName>
</protein>
<evidence type="ECO:0000256" key="11">
    <source>
        <dbReference type="RuleBase" id="RU079119"/>
    </source>
</evidence>
<name>A0A0H5BZN8_CYBJN</name>
<dbReference type="EC" id="2.3.1.225" evidence="11"/>
<evidence type="ECO:0000256" key="5">
    <source>
        <dbReference type="ARBA" id="ARBA00023136"/>
    </source>
</evidence>
<evidence type="ECO:0000256" key="4">
    <source>
        <dbReference type="ARBA" id="ARBA00022989"/>
    </source>
</evidence>
<keyword evidence="7" id="KW-0449">Lipoprotein</keyword>
<evidence type="ECO:0000256" key="6">
    <source>
        <dbReference type="ARBA" id="ARBA00023139"/>
    </source>
</evidence>